<feature type="transmembrane region" description="Helical" evidence="1">
    <location>
        <begin position="133"/>
        <end position="150"/>
    </location>
</feature>
<comment type="caution">
    <text evidence="2">The sequence shown here is derived from an EMBL/GenBank/DDBJ whole genome shotgun (WGS) entry which is preliminary data.</text>
</comment>
<reference evidence="2 3" key="1">
    <citation type="submission" date="2018-02" db="EMBL/GenBank/DDBJ databases">
        <title>Bacteriophage NCPPB3778 and a type I-E CRISPR drive the evolution of the US Biological Select Agent, Rathayibacter toxicus.</title>
        <authorList>
            <person name="Davis E.W.II."/>
            <person name="Tabima J.F."/>
            <person name="Weisberg A.J."/>
            <person name="Lopes L.D."/>
            <person name="Wiseman M.S."/>
            <person name="Wiseman M.S."/>
            <person name="Pupko T."/>
            <person name="Belcher M.S."/>
            <person name="Sechler A.J."/>
            <person name="Tancos M.A."/>
            <person name="Schroeder B.K."/>
            <person name="Murray T.D."/>
            <person name="Luster D.G."/>
            <person name="Schneider W.L."/>
            <person name="Rogers E."/>
            <person name="Andreote F.D."/>
            <person name="Grunwald N.J."/>
            <person name="Putnam M.L."/>
            <person name="Chang J.H."/>
        </authorList>
    </citation>
    <scope>NUCLEOTIDE SEQUENCE [LARGE SCALE GENOMIC DNA]</scope>
    <source>
        <strain evidence="2 3">AY1B3</strain>
    </source>
</reference>
<keyword evidence="1" id="KW-0812">Transmembrane</keyword>
<proteinExistence type="predicted"/>
<feature type="transmembrane region" description="Helical" evidence="1">
    <location>
        <begin position="41"/>
        <end position="62"/>
    </location>
</feature>
<feature type="transmembrane region" description="Helical" evidence="1">
    <location>
        <begin position="69"/>
        <end position="87"/>
    </location>
</feature>
<protein>
    <submittedName>
        <fullName evidence="2">Uncharacterized protein</fullName>
    </submittedName>
</protein>
<dbReference type="AlphaFoldDB" id="A0A2S5VW70"/>
<dbReference type="Proteomes" id="UP000239241">
    <property type="component" value="Unassembled WGS sequence"/>
</dbReference>
<name>A0A2S5VW70_9MICO</name>
<accession>A0A2S5VW70</accession>
<keyword evidence="1" id="KW-0472">Membrane</keyword>
<dbReference type="EMBL" id="PSXY01000004">
    <property type="protein sequence ID" value="PPF69981.1"/>
    <property type="molecule type" value="Genomic_DNA"/>
</dbReference>
<evidence type="ECO:0000313" key="2">
    <source>
        <dbReference type="EMBL" id="PPF69981.1"/>
    </source>
</evidence>
<organism evidence="2 3">
    <name type="scientific">Clavibacter michiganensis</name>
    <dbReference type="NCBI Taxonomy" id="28447"/>
    <lineage>
        <taxon>Bacteria</taxon>
        <taxon>Bacillati</taxon>
        <taxon>Actinomycetota</taxon>
        <taxon>Actinomycetes</taxon>
        <taxon>Micrococcales</taxon>
        <taxon>Microbacteriaceae</taxon>
        <taxon>Clavibacter</taxon>
    </lineage>
</organism>
<evidence type="ECO:0000313" key="3">
    <source>
        <dbReference type="Proteomes" id="UP000239241"/>
    </source>
</evidence>
<keyword evidence="1" id="KW-1133">Transmembrane helix</keyword>
<evidence type="ECO:0000256" key="1">
    <source>
        <dbReference type="SAM" id="Phobius"/>
    </source>
</evidence>
<gene>
    <name evidence="2" type="ORF">C5E16_03455</name>
</gene>
<sequence>MPTMPVPSSIPPRVQRVIRGLAASTTATFVAALFHEAGGGAAPSWGVVAFGLALASLAAVALAGTRTVLWRLVAAVGVSQLLFHGLFTAADAGGSAVAADPHAGMGHGASALALPGLPAAASGGAGAPIGLDAGMLLSHGAALVVTVLALRHGEASLRALLAASALRVVRAIAIPFVRPDGALATALVPTTPAPRSLRDLCARLGRLQYRGPPRARLLVAALAAA</sequence>